<evidence type="ECO:0000259" key="6">
    <source>
        <dbReference type="Pfam" id="PF06803"/>
    </source>
</evidence>
<dbReference type="Pfam" id="PF06803">
    <property type="entry name" value="DUF1232"/>
    <property type="match status" value="1"/>
</dbReference>
<feature type="transmembrane region" description="Helical" evidence="5">
    <location>
        <begin position="103"/>
        <end position="123"/>
    </location>
</feature>
<dbReference type="RefSeq" id="WP_223226060.1">
    <property type="nucleotide sequence ID" value="NZ_LT608335.1"/>
</dbReference>
<evidence type="ECO:0000256" key="3">
    <source>
        <dbReference type="ARBA" id="ARBA00022989"/>
    </source>
</evidence>
<keyword evidence="2 5" id="KW-0812">Transmembrane</keyword>
<accession>A0A212M114</accession>
<dbReference type="InterPro" id="IPR010652">
    <property type="entry name" value="DUF1232"/>
</dbReference>
<evidence type="ECO:0000256" key="5">
    <source>
        <dbReference type="SAM" id="Phobius"/>
    </source>
</evidence>
<evidence type="ECO:0000256" key="1">
    <source>
        <dbReference type="ARBA" id="ARBA00004127"/>
    </source>
</evidence>
<feature type="transmembrane region" description="Helical" evidence="5">
    <location>
        <begin position="35"/>
        <end position="52"/>
    </location>
</feature>
<dbReference type="GO" id="GO:0012505">
    <property type="term" value="C:endomembrane system"/>
    <property type="evidence" value="ECO:0007669"/>
    <property type="project" value="UniProtKB-SubCell"/>
</dbReference>
<evidence type="ECO:0000256" key="2">
    <source>
        <dbReference type="ARBA" id="ARBA00022692"/>
    </source>
</evidence>
<organism evidence="7">
    <name type="scientific">uncultured Sporomusa sp</name>
    <dbReference type="NCBI Taxonomy" id="307249"/>
    <lineage>
        <taxon>Bacteria</taxon>
        <taxon>Bacillati</taxon>
        <taxon>Bacillota</taxon>
        <taxon>Negativicutes</taxon>
        <taxon>Selenomonadales</taxon>
        <taxon>Sporomusaceae</taxon>
        <taxon>Sporomusa</taxon>
        <taxon>environmental samples</taxon>
    </lineage>
</organism>
<dbReference type="AlphaFoldDB" id="A0A212M114"/>
<comment type="subcellular location">
    <subcellularLocation>
        <location evidence="1">Endomembrane system</location>
        <topology evidence="1">Multi-pass membrane protein</topology>
    </subcellularLocation>
</comment>
<sequence>MNKGARLFQFGVWLKLLRDNGMILYYAWRHPLTPNYLKGILAALVIYLLSPIDLLPDYLPLLGIADDAALATGALLYLTRLLPAPVLAESRRQSEKWGRRMPYIIGILAIAAIGWIVLVIALFRKVFFE</sequence>
<keyword evidence="4 5" id="KW-0472">Membrane</keyword>
<proteinExistence type="predicted"/>
<protein>
    <recommendedName>
        <fullName evidence="6">DUF1232 domain-containing protein</fullName>
    </recommendedName>
</protein>
<dbReference type="EMBL" id="FMJE01000007">
    <property type="protein sequence ID" value="SCM83400.1"/>
    <property type="molecule type" value="Genomic_DNA"/>
</dbReference>
<evidence type="ECO:0000256" key="4">
    <source>
        <dbReference type="ARBA" id="ARBA00023136"/>
    </source>
</evidence>
<reference evidence="7" key="1">
    <citation type="submission" date="2016-08" db="EMBL/GenBank/DDBJ databases">
        <authorList>
            <person name="Seilhamer J.J."/>
        </authorList>
    </citation>
    <scope>NUCLEOTIDE SEQUENCE</scope>
    <source>
        <strain evidence="7">86</strain>
    </source>
</reference>
<gene>
    <name evidence="7" type="ORF">KL86SPO_70258</name>
</gene>
<feature type="transmembrane region" description="Helical" evidence="5">
    <location>
        <begin position="58"/>
        <end position="82"/>
    </location>
</feature>
<feature type="domain" description="DUF1232" evidence="6">
    <location>
        <begin position="38"/>
        <end position="72"/>
    </location>
</feature>
<evidence type="ECO:0000313" key="7">
    <source>
        <dbReference type="EMBL" id="SCM83400.1"/>
    </source>
</evidence>
<keyword evidence="3 5" id="KW-1133">Transmembrane helix</keyword>
<name>A0A212M114_9FIRM</name>